<reference evidence="2" key="1">
    <citation type="submission" date="2022-07" db="EMBL/GenBank/DDBJ databases">
        <title>Taxonomy of Novel Oxalotrophic and Methylotrophic Bacteria.</title>
        <authorList>
            <person name="Sahin N."/>
            <person name="Tani A."/>
        </authorList>
    </citation>
    <scope>NUCLEOTIDE SEQUENCE</scope>
    <source>
        <strain evidence="2">AM327</strain>
    </source>
</reference>
<keyword evidence="1" id="KW-1133">Transmembrane helix</keyword>
<gene>
    <name evidence="2" type="ORF">NBRC110019_24940</name>
</gene>
<keyword evidence="3" id="KW-1185">Reference proteome</keyword>
<evidence type="ECO:0000313" key="3">
    <source>
        <dbReference type="Proteomes" id="UP001143545"/>
    </source>
</evidence>
<protein>
    <submittedName>
        <fullName evidence="2">Uncharacterized protein</fullName>
    </submittedName>
</protein>
<evidence type="ECO:0000256" key="1">
    <source>
        <dbReference type="SAM" id="Phobius"/>
    </source>
</evidence>
<organism evidence="2 3">
    <name type="scientific">Neptunitalea chrysea</name>
    <dbReference type="NCBI Taxonomy" id="1647581"/>
    <lineage>
        <taxon>Bacteria</taxon>
        <taxon>Pseudomonadati</taxon>
        <taxon>Bacteroidota</taxon>
        <taxon>Flavobacteriia</taxon>
        <taxon>Flavobacteriales</taxon>
        <taxon>Flavobacteriaceae</taxon>
        <taxon>Neptunitalea</taxon>
    </lineage>
</organism>
<accession>A0A9W6EWR9</accession>
<evidence type="ECO:0000313" key="2">
    <source>
        <dbReference type="EMBL" id="GLB53453.1"/>
    </source>
</evidence>
<feature type="transmembrane region" description="Helical" evidence="1">
    <location>
        <begin position="7"/>
        <end position="26"/>
    </location>
</feature>
<feature type="transmembrane region" description="Helical" evidence="1">
    <location>
        <begin position="38"/>
        <end position="56"/>
    </location>
</feature>
<dbReference type="AlphaFoldDB" id="A0A9W6EWR9"/>
<comment type="caution">
    <text evidence="2">The sequence shown here is derived from an EMBL/GenBank/DDBJ whole genome shotgun (WGS) entry which is preliminary data.</text>
</comment>
<keyword evidence="1" id="KW-0472">Membrane</keyword>
<dbReference type="Proteomes" id="UP001143545">
    <property type="component" value="Unassembled WGS sequence"/>
</dbReference>
<keyword evidence="1" id="KW-0812">Transmembrane</keyword>
<sequence length="88" mass="10180">MRTLMKYIIIVIFISILGGFAYGSYVKISVDDVTGDRILGLSVLAMSFILMPLFIYHRWKGKDLRNYMLTKENMDKMNNLSPNDDKKP</sequence>
<name>A0A9W6EWR9_9FLAO</name>
<proteinExistence type="predicted"/>
<dbReference type="EMBL" id="BRVP01000018">
    <property type="protein sequence ID" value="GLB53453.1"/>
    <property type="molecule type" value="Genomic_DNA"/>
</dbReference>